<dbReference type="GO" id="GO:0008616">
    <property type="term" value="P:tRNA queuosine(34) biosynthetic process"/>
    <property type="evidence" value="ECO:0007669"/>
    <property type="project" value="UniProtKB-KW"/>
</dbReference>
<dbReference type="Proteomes" id="UP000027142">
    <property type="component" value="Chromosome"/>
</dbReference>
<evidence type="ECO:0000256" key="3">
    <source>
        <dbReference type="ARBA" id="ARBA00022691"/>
    </source>
</evidence>
<keyword evidence="1" id="KW-0963">Cytoplasm</keyword>
<evidence type="ECO:0000256" key="1">
    <source>
        <dbReference type="ARBA" id="ARBA00022490"/>
    </source>
</evidence>
<evidence type="ECO:0000313" key="5">
    <source>
        <dbReference type="EMBL" id="AIC96083.1"/>
    </source>
</evidence>
<dbReference type="EMBL" id="CP003923">
    <property type="protein sequence ID" value="AIC96083.1"/>
    <property type="molecule type" value="Genomic_DNA"/>
</dbReference>
<keyword evidence="2 5" id="KW-0808">Transferase</keyword>
<dbReference type="InterPro" id="IPR003699">
    <property type="entry name" value="QueA"/>
</dbReference>
<evidence type="ECO:0000313" key="6">
    <source>
        <dbReference type="Proteomes" id="UP000027142"/>
    </source>
</evidence>
<protein>
    <submittedName>
        <fullName evidence="5">S-adenosylmethionine:tRNA ribosyltransferase-isomerase</fullName>
    </submittedName>
</protein>
<keyword evidence="5" id="KW-0413">Isomerase</keyword>
<dbReference type="OrthoDB" id="9783887at2"/>
<organism evidence="5 6">
    <name type="scientific">Shouchella lehensis G1</name>
    <dbReference type="NCBI Taxonomy" id="1246626"/>
    <lineage>
        <taxon>Bacteria</taxon>
        <taxon>Bacillati</taxon>
        <taxon>Bacillota</taxon>
        <taxon>Bacilli</taxon>
        <taxon>Bacillales</taxon>
        <taxon>Bacillaceae</taxon>
        <taxon>Shouchella</taxon>
    </lineage>
</organism>
<dbReference type="AlphaFoldDB" id="A0A060M6B9"/>
<keyword evidence="4" id="KW-0671">Queuosine biosynthesis</keyword>
<evidence type="ECO:0000256" key="4">
    <source>
        <dbReference type="ARBA" id="ARBA00022785"/>
    </source>
</evidence>
<evidence type="ECO:0000256" key="2">
    <source>
        <dbReference type="ARBA" id="ARBA00022679"/>
    </source>
</evidence>
<keyword evidence="3" id="KW-0949">S-adenosyl-L-methionine</keyword>
<dbReference type="PANTHER" id="PTHR30307:SF0">
    <property type="entry name" value="S-ADENOSYLMETHIONINE:TRNA RIBOSYLTRANSFERASE-ISOMERASE"/>
    <property type="match status" value="1"/>
</dbReference>
<dbReference type="eggNOG" id="COG0809">
    <property type="taxonomic scope" value="Bacteria"/>
</dbReference>
<dbReference type="GO" id="GO:0051075">
    <property type="term" value="F:S-adenosylmethionine:tRNA ribosyltransferase-isomerase activity"/>
    <property type="evidence" value="ECO:0007669"/>
    <property type="project" value="TreeGrafter"/>
</dbReference>
<accession>A0A060M6B9</accession>
<dbReference type="Pfam" id="PF02547">
    <property type="entry name" value="Queuosine_synth"/>
    <property type="match status" value="1"/>
</dbReference>
<proteinExistence type="predicted"/>
<dbReference type="HOGENOM" id="CLU_039110_1_1_9"/>
<dbReference type="KEGG" id="ble:BleG1_3536"/>
<keyword evidence="6" id="KW-1185">Reference proteome</keyword>
<reference evidence="5 6" key="1">
    <citation type="journal article" date="2014" name="Gene">
        <title>A comparative genomic analysis of the alkalitolerant soil bacterium Bacillus lehensis G1.</title>
        <authorList>
            <person name="Noor Y.M."/>
            <person name="Samsulrizal N.H."/>
            <person name="Jema'on N.A."/>
            <person name="Low K.O."/>
            <person name="Ramli A.N."/>
            <person name="Alias N.I."/>
            <person name="Damis S.I."/>
            <person name="Fuzi S.F."/>
            <person name="Isa M.N."/>
            <person name="Murad A.M."/>
            <person name="Raih M.F."/>
            <person name="Bakar F.D."/>
            <person name="Najimudin N."/>
            <person name="Mahadi N.M."/>
            <person name="Illias R.M."/>
        </authorList>
    </citation>
    <scope>NUCLEOTIDE SEQUENCE [LARGE SCALE GENOMIC DNA]</scope>
    <source>
        <strain evidence="5 6">G1</strain>
    </source>
</reference>
<dbReference type="InterPro" id="IPR042118">
    <property type="entry name" value="QueA_dom1"/>
</dbReference>
<dbReference type="SUPFAM" id="SSF111337">
    <property type="entry name" value="QueA-like"/>
    <property type="match status" value="1"/>
</dbReference>
<name>A0A060M6B9_9BACI</name>
<dbReference type="RefSeq" id="WP_038483684.1">
    <property type="nucleotide sequence ID" value="NZ_CP003923.1"/>
</dbReference>
<dbReference type="PATRIC" id="fig|1246626.3.peg.3525"/>
<dbReference type="PANTHER" id="PTHR30307">
    <property type="entry name" value="S-ADENOSYLMETHIONINE:TRNA RIBOSYLTRANSFERASE-ISOMERASE"/>
    <property type="match status" value="1"/>
</dbReference>
<dbReference type="Gene3D" id="3.40.1780.10">
    <property type="entry name" value="QueA-like"/>
    <property type="match status" value="1"/>
</dbReference>
<sequence length="338" mass="38203">MTNLVSFHEAFSLPAHLHAHTPAELRGNDRSDVKLLHTERKNGRIQDRTLIDLTELLQPNDLLLFNRSRTIPAQLVSETDNVTVRLARQLTETSWEALILGKDKTVVQLQDGVTLHVQGDGSEAPLKRVTFHGLQEPVLSFLHKYGEPIRYEYINTPWSLEAYQTVFASVPGSIEMPSAGRAFSWKLIHQLKQNHIQVGFLTLHAGISYYEDNQWPDPLHHPEAYMIPAETITAIHEAKARGGRIIAVGTTVVRAVESYAQKKPSHQGAWTDTTNLFIQRKTPLQLVDGLLSGLHEPHSSHLELLRAFLPDDALLSSYQHALQNNYLWHEFGDVHLML</sequence>
<dbReference type="Gene3D" id="2.40.10.240">
    <property type="entry name" value="QueA-like"/>
    <property type="match status" value="1"/>
</dbReference>
<gene>
    <name evidence="5" type="ORF">BleG1_3536</name>
</gene>
<dbReference type="InterPro" id="IPR042119">
    <property type="entry name" value="QueA_dom2"/>
</dbReference>
<dbReference type="STRING" id="1246626.BleG1_3536"/>
<dbReference type="InterPro" id="IPR036100">
    <property type="entry name" value="QueA_sf"/>
</dbReference>